<dbReference type="PRINTS" id="PR01607">
    <property type="entry name" value="APYRASEFAMLY"/>
</dbReference>
<gene>
    <name evidence="9" type="ORF">SAMN05421790_10966</name>
</gene>
<dbReference type="SUPFAM" id="SSF55816">
    <property type="entry name" value="5'-nucleotidase (syn. UDP-sugar hydrolase), C-terminal domain"/>
    <property type="match status" value="1"/>
</dbReference>
<dbReference type="PANTHER" id="PTHR11575:SF24">
    <property type="entry name" value="5'-NUCLEOTIDASE"/>
    <property type="match status" value="1"/>
</dbReference>
<evidence type="ECO:0000259" key="7">
    <source>
        <dbReference type="Pfam" id="PF00149"/>
    </source>
</evidence>
<evidence type="ECO:0000256" key="2">
    <source>
        <dbReference type="ARBA" id="ARBA00022512"/>
    </source>
</evidence>
<evidence type="ECO:0000313" key="9">
    <source>
        <dbReference type="EMBL" id="SIS98796.1"/>
    </source>
</evidence>
<dbReference type="PANTHER" id="PTHR11575">
    <property type="entry name" value="5'-NUCLEOTIDASE-RELATED"/>
    <property type="match status" value="1"/>
</dbReference>
<dbReference type="SUPFAM" id="SSF56300">
    <property type="entry name" value="Metallo-dependent phosphatases"/>
    <property type="match status" value="1"/>
</dbReference>
<dbReference type="InterPro" id="IPR029052">
    <property type="entry name" value="Metallo-depent_PP-like"/>
</dbReference>
<dbReference type="InterPro" id="IPR006179">
    <property type="entry name" value="5_nucleotidase/apyrase"/>
</dbReference>
<dbReference type="GO" id="GO:0008768">
    <property type="term" value="F:UDP-sugar diphosphatase activity"/>
    <property type="evidence" value="ECO:0007669"/>
    <property type="project" value="TreeGrafter"/>
</dbReference>
<reference evidence="10" key="1">
    <citation type="submission" date="2017-01" db="EMBL/GenBank/DDBJ databases">
        <authorList>
            <person name="Varghese N."/>
            <person name="Submissions S."/>
        </authorList>
    </citation>
    <scope>NUCLEOTIDE SEQUENCE [LARGE SCALE GENOMIC DNA]</scope>
    <source>
        <strain evidence="10">DSM 45196</strain>
    </source>
</reference>
<dbReference type="Gene3D" id="3.90.780.10">
    <property type="entry name" value="5'-Nucleotidase, C-terminal domain"/>
    <property type="match status" value="1"/>
</dbReference>
<dbReference type="GO" id="GO:0008253">
    <property type="term" value="F:5'-nucleotidase activity"/>
    <property type="evidence" value="ECO:0007669"/>
    <property type="project" value="TreeGrafter"/>
</dbReference>
<dbReference type="AlphaFoldDB" id="A0A1N7NKA0"/>
<evidence type="ECO:0000313" key="10">
    <source>
        <dbReference type="Proteomes" id="UP000186795"/>
    </source>
</evidence>
<keyword evidence="3" id="KW-0964">Secreted</keyword>
<dbReference type="InterPro" id="IPR008334">
    <property type="entry name" value="5'-Nucleotdase_C"/>
</dbReference>
<dbReference type="Gene3D" id="3.60.21.10">
    <property type="match status" value="1"/>
</dbReference>
<evidence type="ECO:0000256" key="5">
    <source>
        <dbReference type="ARBA" id="ARBA00023088"/>
    </source>
</evidence>
<keyword evidence="5" id="KW-0572">Peptidoglycan-anchor</keyword>
<dbReference type="FunFam" id="3.60.21.10:FF:000052">
    <property type="entry name" value="Endonuclease YhcR"/>
    <property type="match status" value="1"/>
</dbReference>
<dbReference type="OrthoDB" id="9801679at2"/>
<dbReference type="Pfam" id="PF00149">
    <property type="entry name" value="Metallophos"/>
    <property type="match status" value="1"/>
</dbReference>
<feature type="domain" description="Calcineurin-like phosphoesterase" evidence="7">
    <location>
        <begin position="43"/>
        <end position="272"/>
    </location>
</feature>
<keyword evidence="6" id="KW-0378">Hydrolase</keyword>
<evidence type="ECO:0000259" key="8">
    <source>
        <dbReference type="Pfam" id="PF02872"/>
    </source>
</evidence>
<proteinExistence type="inferred from homology"/>
<dbReference type="GO" id="GO:0000166">
    <property type="term" value="F:nucleotide binding"/>
    <property type="evidence" value="ECO:0007669"/>
    <property type="project" value="UniProtKB-KW"/>
</dbReference>
<dbReference type="InterPro" id="IPR006146">
    <property type="entry name" value="5'-Nucleotdase_CS"/>
</dbReference>
<accession>A0A1N7NKA0</accession>
<sequence length="533" mass="58113">MRNRWKRASIAILLAVALAVFPVITPEIHAQGKAKGKQVELHLLSINDFHGQLNTTQTIGGKPAGRADYLAAYLKERQRKHPNTWLVHAGDVVGASPPVSALLQDEPTVEILNKLGFDVGTLGNHEFDEGVQEMMRLIHGGEHEKTGYFSGADFPYTAANVVWEKTGKPILPPHVIKRVKGIPVGFIGVVTKETPTIVTPTGVKGVKFTDEAEAINREVKQLKKKKVKAIIVLAHEGGFQDSASGKMEGPIVDITKKLDNEVDVVIAGHSHTHLNGMVDGKLVVQAYSYGSAFADIDLTLDHQSKDIVKKKAEVVTTYHEGIQPDPEIGRLVEKYEEKVAPLINREVGKAAQRLTRDASPAGESAMGNLIADSQRWKTGTEFALMNPGGIRADLEAGAVTWGDLFAVQPFGNDLVTMTLTGDQLKRVLEQQWQQDRPRFLQISGFTYTWDDSRPAGDRVLSLQKADGTPIDPQASYTVTANSFIAAGGDNFTVFTEAKDQVVGPVDLDALVDYVEQLPQPFSATIEGRIQKAN</sequence>
<dbReference type="InterPro" id="IPR004843">
    <property type="entry name" value="Calcineurin-like_PHP"/>
</dbReference>
<keyword evidence="10" id="KW-1185">Reference proteome</keyword>
<keyword evidence="6" id="KW-0547">Nucleotide-binding</keyword>
<dbReference type="GO" id="GO:0009166">
    <property type="term" value="P:nucleotide catabolic process"/>
    <property type="evidence" value="ECO:0007669"/>
    <property type="project" value="InterPro"/>
</dbReference>
<evidence type="ECO:0000256" key="4">
    <source>
        <dbReference type="ARBA" id="ARBA00022729"/>
    </source>
</evidence>
<comment type="similarity">
    <text evidence="6">Belongs to the 5'-nucleotidase family.</text>
</comment>
<dbReference type="FunFam" id="3.90.780.10:FF:000004">
    <property type="entry name" value="UDP-sugar hydrolase, putative"/>
    <property type="match status" value="1"/>
</dbReference>
<dbReference type="InterPro" id="IPR036907">
    <property type="entry name" value="5'-Nucleotdase_C_sf"/>
</dbReference>
<evidence type="ECO:0000256" key="6">
    <source>
        <dbReference type="RuleBase" id="RU362119"/>
    </source>
</evidence>
<dbReference type="EMBL" id="FTOD01000009">
    <property type="protein sequence ID" value="SIS98796.1"/>
    <property type="molecule type" value="Genomic_DNA"/>
</dbReference>
<dbReference type="GO" id="GO:0046872">
    <property type="term" value="F:metal ion binding"/>
    <property type="evidence" value="ECO:0007669"/>
    <property type="project" value="InterPro"/>
</dbReference>
<dbReference type="Proteomes" id="UP000186795">
    <property type="component" value="Unassembled WGS sequence"/>
</dbReference>
<dbReference type="GO" id="GO:0030288">
    <property type="term" value="C:outer membrane-bounded periplasmic space"/>
    <property type="evidence" value="ECO:0007669"/>
    <property type="project" value="TreeGrafter"/>
</dbReference>
<feature type="domain" description="5'-Nucleotidase C-terminal" evidence="8">
    <location>
        <begin position="347"/>
        <end position="496"/>
    </location>
</feature>
<dbReference type="Pfam" id="PF02872">
    <property type="entry name" value="5_nucleotid_C"/>
    <property type="match status" value="1"/>
</dbReference>
<keyword evidence="2" id="KW-0134">Cell wall</keyword>
<evidence type="ECO:0000256" key="1">
    <source>
        <dbReference type="ARBA" id="ARBA00004168"/>
    </source>
</evidence>
<dbReference type="RefSeq" id="WP_009711202.1">
    <property type="nucleotide sequence ID" value="NZ_CP048103.1"/>
</dbReference>
<organism evidence="9 10">
    <name type="scientific">Kroppenstedtia eburnea</name>
    <dbReference type="NCBI Taxonomy" id="714067"/>
    <lineage>
        <taxon>Bacteria</taxon>
        <taxon>Bacillati</taxon>
        <taxon>Bacillota</taxon>
        <taxon>Bacilli</taxon>
        <taxon>Bacillales</taxon>
        <taxon>Thermoactinomycetaceae</taxon>
        <taxon>Kroppenstedtia</taxon>
    </lineage>
</organism>
<dbReference type="PROSITE" id="PS00786">
    <property type="entry name" value="5_NUCLEOTIDASE_2"/>
    <property type="match status" value="1"/>
</dbReference>
<protein>
    <submittedName>
        <fullName evidence="9">5'-nucleotidase</fullName>
    </submittedName>
</protein>
<name>A0A1N7NKA0_9BACL</name>
<keyword evidence="4" id="KW-0732">Signal</keyword>
<evidence type="ECO:0000256" key="3">
    <source>
        <dbReference type="ARBA" id="ARBA00022525"/>
    </source>
</evidence>
<comment type="subcellular location">
    <subcellularLocation>
        <location evidence="1">Secreted</location>
        <location evidence="1">Cell wall</location>
        <topology evidence="1">Peptidoglycan-anchor</topology>
    </subcellularLocation>
</comment>